<name>A0A4R2H0F8_9SPHI</name>
<evidence type="ECO:0000313" key="5">
    <source>
        <dbReference type="Proteomes" id="UP000622648"/>
    </source>
</evidence>
<accession>A0A4R2H0F8</accession>
<sequence length="49" mass="5753">MQEISEAVTEKIRQYWQAVNYLSAGQVYLQANPLLLNPEIKKWKFKGAR</sequence>
<dbReference type="InterPro" id="IPR018970">
    <property type="entry name" value="Xul5P/Fru6P_PKetolase_N"/>
</dbReference>
<dbReference type="RefSeq" id="WP_132536494.1">
    <property type="nucleotide sequence ID" value="NZ_BMJO01000012.1"/>
</dbReference>
<comment type="caution">
    <text evidence="3">The sequence shown here is derived from an EMBL/GenBank/DDBJ whole genome shotgun (WGS) entry which is preliminary data.</text>
</comment>
<reference evidence="5" key="2">
    <citation type="journal article" date="2019" name="Int. J. Syst. Evol. Microbiol.">
        <title>The Global Catalogue of Microorganisms (GCM) 10K type strain sequencing project: providing services to taxonomists for standard genome sequencing and annotation.</title>
        <authorList>
            <consortium name="The Broad Institute Genomics Platform"/>
            <consortium name="The Broad Institute Genome Sequencing Center for Infectious Disease"/>
            <person name="Wu L."/>
            <person name="Ma J."/>
        </authorList>
    </citation>
    <scope>NUCLEOTIDE SEQUENCE [LARGE SCALE GENOMIC DNA]</scope>
    <source>
        <strain evidence="5">CGMCC 1.15644</strain>
    </source>
</reference>
<dbReference type="Proteomes" id="UP000622648">
    <property type="component" value="Unassembled WGS sequence"/>
</dbReference>
<dbReference type="AlphaFoldDB" id="A0A4R2H0F8"/>
<organism evidence="3 4">
    <name type="scientific">Pedobacter psychrotolerans</name>
    <dbReference type="NCBI Taxonomy" id="1843235"/>
    <lineage>
        <taxon>Bacteria</taxon>
        <taxon>Pseudomonadati</taxon>
        <taxon>Bacteroidota</taxon>
        <taxon>Sphingobacteriia</taxon>
        <taxon>Sphingobacteriales</taxon>
        <taxon>Sphingobacteriaceae</taxon>
        <taxon>Pedobacter</taxon>
    </lineage>
</organism>
<protein>
    <submittedName>
        <fullName evidence="3">XFP-like protein</fullName>
    </submittedName>
</protein>
<evidence type="ECO:0000259" key="1">
    <source>
        <dbReference type="Pfam" id="PF09364"/>
    </source>
</evidence>
<reference evidence="2" key="4">
    <citation type="submission" date="2024-05" db="EMBL/GenBank/DDBJ databases">
        <authorList>
            <person name="Sun Q."/>
            <person name="Zhou Y."/>
        </authorList>
    </citation>
    <scope>NUCLEOTIDE SEQUENCE</scope>
    <source>
        <strain evidence="2">CGMCC 1.15644</strain>
    </source>
</reference>
<evidence type="ECO:0000313" key="4">
    <source>
        <dbReference type="Proteomes" id="UP000295684"/>
    </source>
</evidence>
<feature type="domain" description="Xylulose 5-phosphate/Fructose 6-phosphate phosphoketolase N-terminal" evidence="1">
    <location>
        <begin position="4"/>
        <end position="41"/>
    </location>
</feature>
<reference evidence="2" key="1">
    <citation type="journal article" date="2014" name="Int. J. Syst. Evol. Microbiol.">
        <title>Complete genome of a new Firmicutes species belonging to the dominant human colonic microbiota ('Ruminococcus bicirculans') reveals two chromosomes and a selective capacity to utilize plant glucans.</title>
        <authorList>
            <consortium name="NISC Comparative Sequencing Program"/>
            <person name="Wegmann U."/>
            <person name="Louis P."/>
            <person name="Goesmann A."/>
            <person name="Henrissat B."/>
            <person name="Duncan S.H."/>
            <person name="Flint H.J."/>
        </authorList>
    </citation>
    <scope>NUCLEOTIDE SEQUENCE</scope>
    <source>
        <strain evidence="2">CGMCC 1.15644</strain>
    </source>
</reference>
<dbReference type="Pfam" id="PF09364">
    <property type="entry name" value="XFP_N"/>
    <property type="match status" value="1"/>
</dbReference>
<evidence type="ECO:0000313" key="3">
    <source>
        <dbReference type="EMBL" id="TCO17753.1"/>
    </source>
</evidence>
<gene>
    <name evidence="3" type="ORF">EV200_11325</name>
    <name evidence="2" type="ORF">GCM10011413_42340</name>
</gene>
<dbReference type="Gene3D" id="3.40.50.970">
    <property type="match status" value="1"/>
</dbReference>
<dbReference type="Proteomes" id="UP000295684">
    <property type="component" value="Unassembled WGS sequence"/>
</dbReference>
<dbReference type="OrthoDB" id="9768449at2"/>
<dbReference type="EMBL" id="SLWO01000013">
    <property type="protein sequence ID" value="TCO17753.1"/>
    <property type="molecule type" value="Genomic_DNA"/>
</dbReference>
<keyword evidence="5" id="KW-1185">Reference proteome</keyword>
<reference evidence="3 4" key="3">
    <citation type="submission" date="2019-03" db="EMBL/GenBank/DDBJ databases">
        <title>Genomic Encyclopedia of Type Strains, Phase IV (KMG-IV): sequencing the most valuable type-strain genomes for metagenomic binning, comparative biology and taxonomic classification.</title>
        <authorList>
            <person name="Goeker M."/>
        </authorList>
    </citation>
    <scope>NUCLEOTIDE SEQUENCE [LARGE SCALE GENOMIC DNA]</scope>
    <source>
        <strain evidence="3 4">DSM 103236</strain>
    </source>
</reference>
<proteinExistence type="predicted"/>
<evidence type="ECO:0000313" key="2">
    <source>
        <dbReference type="EMBL" id="GGE71106.1"/>
    </source>
</evidence>
<dbReference type="EMBL" id="BMJO01000012">
    <property type="protein sequence ID" value="GGE71106.1"/>
    <property type="molecule type" value="Genomic_DNA"/>
</dbReference>